<feature type="active site" description="Proton donor" evidence="8">
    <location>
        <position position="436"/>
    </location>
</feature>
<dbReference type="Pfam" id="PF07504">
    <property type="entry name" value="FTP"/>
    <property type="match status" value="1"/>
</dbReference>
<evidence type="ECO:0000256" key="6">
    <source>
        <dbReference type="ARBA" id="ARBA00022833"/>
    </source>
</evidence>
<keyword evidence="15" id="KW-1185">Reference proteome</keyword>
<dbReference type="PRINTS" id="PR00730">
    <property type="entry name" value="THERMOLYSIN"/>
</dbReference>
<dbReference type="eggNOG" id="COG3227">
    <property type="taxonomic scope" value="Bacteria"/>
</dbReference>
<dbReference type="InterPro" id="IPR007280">
    <property type="entry name" value="Peptidase_C_arc/bac"/>
</dbReference>
<evidence type="ECO:0000256" key="1">
    <source>
        <dbReference type="ARBA" id="ARBA00009388"/>
    </source>
</evidence>
<keyword evidence="9" id="KW-0964">Secreted</keyword>
<feature type="active site" evidence="8">
    <location>
        <position position="347"/>
    </location>
</feature>
<keyword evidence="3" id="KW-0479">Metal-binding</keyword>
<dbReference type="Gene3D" id="2.60.120.380">
    <property type="match status" value="1"/>
</dbReference>
<feature type="domain" description="Peptidase M4 C-terminal" evidence="11">
    <location>
        <begin position="357"/>
        <end position="524"/>
    </location>
</feature>
<feature type="domain" description="FTP" evidence="13">
    <location>
        <begin position="105"/>
        <end position="154"/>
    </location>
</feature>
<dbReference type="InterPro" id="IPR011096">
    <property type="entry name" value="FTP_domain"/>
</dbReference>
<evidence type="ECO:0000259" key="10">
    <source>
        <dbReference type="Pfam" id="PF01447"/>
    </source>
</evidence>
<evidence type="ECO:0000256" key="3">
    <source>
        <dbReference type="ARBA" id="ARBA00022723"/>
    </source>
</evidence>
<evidence type="ECO:0000256" key="5">
    <source>
        <dbReference type="ARBA" id="ARBA00022801"/>
    </source>
</evidence>
<sequence>MRTRMLAACVTFALTACGTEPLDPSAGEAKVDATDLGSTQDIQAALAAFPSTQVLGTHENGVPYMVRGNFGSTALSPRGLVARDAHALVNSALAGISPMFRLNAADLVVRQLSVDEQGHTHLRYAQTKNGLPVVGHELVVHVDDEGRIYAANGSARDGEPLTSRARISSEAARVVALESTPGGVSTETPRLVYVRSRADGRLKLAFETLVMGRHEGKPVKDHVFVNALDGSVVERTSDIHDALNRSVYSANNGTSLPGTLKRSEGQAATGDSAVDKVYENIGIFYKCFYDNFGRDGINGTGVQIRVTVHYSHNYVNAYWDGTQLVCGDGDGVNSGPVCNDLDVIVHELTHGVTETDSGLVYAGESGGLNEGVSDIFAAYCESWTRNWSTDLDVWKLGEDVWTPATAGDALRYMYDPALDGASLDFWTSSAGSNDVHYSSGIANLAFKLLSTGGTHPRGKSTTVVPGIGVQKAGAIFYKANRDIFTPSTTFAQAKIYTEQAATMLHGTGTAEVAAVTAAWSAVGVGAVVPPPPASPLTNGVAKTGLSGATGSETFYYLDVPAGVASTFALSGGTGDVDLYVKAGSTPTTSSYDCRPYKTGNAETCSIAARTTATRIYVMLRAYSTYASVSLKGSY</sequence>
<dbReference type="InterPro" id="IPR050728">
    <property type="entry name" value="Zinc_Metalloprotease_M4"/>
</dbReference>
<dbReference type="InterPro" id="IPR001570">
    <property type="entry name" value="Peptidase_M4_C_domain"/>
</dbReference>
<protein>
    <recommendedName>
        <fullName evidence="9">Neutral metalloproteinase</fullName>
        <ecNumber evidence="9">3.4.24.-</ecNumber>
    </recommendedName>
</protein>
<evidence type="ECO:0000256" key="2">
    <source>
        <dbReference type="ARBA" id="ARBA00022670"/>
    </source>
</evidence>
<name>S9P2E5_CYSF2</name>
<proteinExistence type="inferred from homology"/>
<dbReference type="AlphaFoldDB" id="S9P2E5"/>
<dbReference type="Pfam" id="PF02868">
    <property type="entry name" value="Peptidase_M4_C"/>
    <property type="match status" value="1"/>
</dbReference>
<dbReference type="FunFam" id="2.60.120.380:FF:000013">
    <property type="entry name" value="Alkaline serine protease"/>
    <property type="match status" value="1"/>
</dbReference>
<keyword evidence="6 9" id="KW-0862">Zinc</keyword>
<dbReference type="Gene3D" id="3.10.450.490">
    <property type="match status" value="1"/>
</dbReference>
<dbReference type="GO" id="GO:0005576">
    <property type="term" value="C:extracellular region"/>
    <property type="evidence" value="ECO:0007669"/>
    <property type="project" value="UniProtKB-SubCell"/>
</dbReference>
<dbReference type="PANTHER" id="PTHR33794:SF1">
    <property type="entry name" value="BACILLOLYSIN"/>
    <property type="match status" value="1"/>
</dbReference>
<keyword evidence="5 9" id="KW-0378">Hydrolase</keyword>
<dbReference type="Pfam" id="PF04151">
    <property type="entry name" value="PPC"/>
    <property type="match status" value="1"/>
</dbReference>
<evidence type="ECO:0000256" key="4">
    <source>
        <dbReference type="ARBA" id="ARBA00022729"/>
    </source>
</evidence>
<dbReference type="Proteomes" id="UP000011682">
    <property type="component" value="Unassembled WGS sequence"/>
</dbReference>
<dbReference type="OrthoDB" id="5522149at2"/>
<evidence type="ECO:0000259" key="12">
    <source>
        <dbReference type="Pfam" id="PF04151"/>
    </source>
</evidence>
<comment type="similarity">
    <text evidence="1 9">Belongs to the peptidase M4 family.</text>
</comment>
<dbReference type="GO" id="GO:0004222">
    <property type="term" value="F:metalloendopeptidase activity"/>
    <property type="evidence" value="ECO:0007669"/>
    <property type="project" value="UniProtKB-UniRule"/>
</dbReference>
<comment type="caution">
    <text evidence="14">The sequence shown here is derived from an EMBL/GenBank/DDBJ whole genome shotgun (WGS) entry which is preliminary data.</text>
</comment>
<evidence type="ECO:0000313" key="15">
    <source>
        <dbReference type="Proteomes" id="UP000011682"/>
    </source>
</evidence>
<keyword evidence="7 9" id="KW-0482">Metalloprotease</keyword>
<gene>
    <name evidence="14" type="ORF">D187_007075</name>
</gene>
<evidence type="ECO:0000259" key="13">
    <source>
        <dbReference type="Pfam" id="PF07504"/>
    </source>
</evidence>
<dbReference type="GO" id="GO:0006508">
    <property type="term" value="P:proteolysis"/>
    <property type="evidence" value="ECO:0007669"/>
    <property type="project" value="UniProtKB-KW"/>
</dbReference>
<evidence type="ECO:0000256" key="9">
    <source>
        <dbReference type="RuleBase" id="RU366073"/>
    </source>
</evidence>
<organism evidence="14 15">
    <name type="scientific">Cystobacter fuscus (strain ATCC 25194 / DSM 2262 / NBRC 100088 / M29)</name>
    <dbReference type="NCBI Taxonomy" id="1242864"/>
    <lineage>
        <taxon>Bacteria</taxon>
        <taxon>Pseudomonadati</taxon>
        <taxon>Myxococcota</taxon>
        <taxon>Myxococcia</taxon>
        <taxon>Myxococcales</taxon>
        <taxon>Cystobacterineae</taxon>
        <taxon>Archangiaceae</taxon>
        <taxon>Cystobacter</taxon>
    </lineage>
</organism>
<keyword evidence="2 9" id="KW-0645">Protease</keyword>
<dbReference type="SUPFAM" id="SSF55486">
    <property type="entry name" value="Metalloproteases ('zincins'), catalytic domain"/>
    <property type="match status" value="1"/>
</dbReference>
<dbReference type="CDD" id="cd09597">
    <property type="entry name" value="M4_TLP"/>
    <property type="match status" value="1"/>
</dbReference>
<accession>S9P2E5</accession>
<dbReference type="RefSeq" id="WP_020918582.1">
    <property type="nucleotide sequence ID" value="NZ_ANAH02000064.1"/>
</dbReference>
<reference evidence="14" key="1">
    <citation type="submission" date="2013-05" db="EMBL/GenBank/DDBJ databases">
        <title>Genome assembly of Cystobacter fuscus DSM 2262.</title>
        <authorList>
            <person name="Sharma G."/>
            <person name="Khatri I."/>
            <person name="Kaur C."/>
            <person name="Mayilraj S."/>
            <person name="Subramanian S."/>
        </authorList>
    </citation>
    <scope>NUCLEOTIDE SEQUENCE [LARGE SCALE GENOMIC DNA]</scope>
    <source>
        <strain evidence="14">DSM 2262</strain>
    </source>
</reference>
<evidence type="ECO:0000313" key="14">
    <source>
        <dbReference type="EMBL" id="EPX57321.1"/>
    </source>
</evidence>
<feature type="domain" description="Peptidase M4" evidence="10">
    <location>
        <begin position="240"/>
        <end position="354"/>
    </location>
</feature>
<dbReference type="Gene3D" id="1.10.390.10">
    <property type="entry name" value="Neutral Protease Domain 2"/>
    <property type="match status" value="1"/>
</dbReference>
<dbReference type="PANTHER" id="PTHR33794">
    <property type="entry name" value="BACILLOLYSIN"/>
    <property type="match status" value="1"/>
</dbReference>
<comment type="subcellular location">
    <subcellularLocation>
        <location evidence="9">Secreted</location>
    </subcellularLocation>
</comment>
<dbReference type="InterPro" id="IPR013856">
    <property type="entry name" value="Peptidase_M4_domain"/>
</dbReference>
<dbReference type="InterPro" id="IPR027268">
    <property type="entry name" value="Peptidase_M4/M1_CTD_sf"/>
</dbReference>
<dbReference type="Gene3D" id="3.10.170.10">
    <property type="match status" value="1"/>
</dbReference>
<evidence type="ECO:0000256" key="8">
    <source>
        <dbReference type="PIRSR" id="PIRSR623612-1"/>
    </source>
</evidence>
<keyword evidence="4" id="KW-0732">Signal</keyword>
<dbReference type="EC" id="3.4.24.-" evidence="9"/>
<comment type="cofactor">
    <cofactor evidence="9">
        <name>Zn(2+)</name>
        <dbReference type="ChEBI" id="CHEBI:29105"/>
    </cofactor>
</comment>
<dbReference type="GO" id="GO:0046872">
    <property type="term" value="F:metal ion binding"/>
    <property type="evidence" value="ECO:0007669"/>
    <property type="project" value="UniProtKB-UniRule"/>
</dbReference>
<dbReference type="PROSITE" id="PS51257">
    <property type="entry name" value="PROKAR_LIPOPROTEIN"/>
    <property type="match status" value="1"/>
</dbReference>
<dbReference type="Pfam" id="PF01447">
    <property type="entry name" value="Peptidase_M4"/>
    <property type="match status" value="1"/>
</dbReference>
<comment type="function">
    <text evidence="9">Extracellular zinc metalloprotease.</text>
</comment>
<dbReference type="InterPro" id="IPR023612">
    <property type="entry name" value="Peptidase_M4"/>
</dbReference>
<evidence type="ECO:0000259" key="11">
    <source>
        <dbReference type="Pfam" id="PF02868"/>
    </source>
</evidence>
<dbReference type="EMBL" id="ANAH02000064">
    <property type="protein sequence ID" value="EPX57321.1"/>
    <property type="molecule type" value="Genomic_DNA"/>
</dbReference>
<evidence type="ECO:0000256" key="7">
    <source>
        <dbReference type="ARBA" id="ARBA00023049"/>
    </source>
</evidence>
<feature type="domain" description="Peptidase C-terminal archaeal/bacterial" evidence="12">
    <location>
        <begin position="553"/>
        <end position="620"/>
    </location>
</feature>